<dbReference type="SUPFAM" id="SSF52096">
    <property type="entry name" value="ClpP/crotonase"/>
    <property type="match status" value="1"/>
</dbReference>
<keyword evidence="2" id="KW-1185">Reference proteome</keyword>
<evidence type="ECO:0000313" key="2">
    <source>
        <dbReference type="Proteomes" id="UP000293874"/>
    </source>
</evidence>
<protein>
    <submittedName>
        <fullName evidence="1">Uncharacterized protein</fullName>
    </submittedName>
</protein>
<comment type="caution">
    <text evidence="1">The sequence shown here is derived from an EMBL/GenBank/DDBJ whole genome shotgun (WGS) entry which is preliminary data.</text>
</comment>
<gene>
    <name evidence="1" type="ORF">EV199_4552</name>
</gene>
<dbReference type="AlphaFoldDB" id="A0A4Q7MZJ2"/>
<proteinExistence type="predicted"/>
<name>A0A4Q7MZJ2_9BACT</name>
<reference evidence="1 2" key="1">
    <citation type="submission" date="2019-02" db="EMBL/GenBank/DDBJ databases">
        <title>Genomic Encyclopedia of Type Strains, Phase IV (KMG-IV): sequencing the most valuable type-strain genomes for metagenomic binning, comparative biology and taxonomic classification.</title>
        <authorList>
            <person name="Goeker M."/>
        </authorList>
    </citation>
    <scope>NUCLEOTIDE SEQUENCE [LARGE SCALE GENOMIC DNA]</scope>
    <source>
        <strain evidence="1 2">DSM 18116</strain>
    </source>
</reference>
<dbReference type="Gene3D" id="3.90.226.10">
    <property type="entry name" value="2-enoyl-CoA Hydratase, Chain A, domain 1"/>
    <property type="match status" value="1"/>
</dbReference>
<dbReference type="InterPro" id="IPR011990">
    <property type="entry name" value="TPR-like_helical_dom_sf"/>
</dbReference>
<dbReference type="RefSeq" id="WP_130543025.1">
    <property type="nucleotide sequence ID" value="NZ_CP042431.1"/>
</dbReference>
<organism evidence="1 2">
    <name type="scientific">Pseudobacter ginsenosidimutans</name>
    <dbReference type="NCBI Taxonomy" id="661488"/>
    <lineage>
        <taxon>Bacteria</taxon>
        <taxon>Pseudomonadati</taxon>
        <taxon>Bacteroidota</taxon>
        <taxon>Chitinophagia</taxon>
        <taxon>Chitinophagales</taxon>
        <taxon>Chitinophagaceae</taxon>
        <taxon>Pseudobacter</taxon>
    </lineage>
</organism>
<dbReference type="InterPro" id="IPR029045">
    <property type="entry name" value="ClpP/crotonase-like_dom_sf"/>
</dbReference>
<dbReference type="EMBL" id="SGXA01000002">
    <property type="protein sequence ID" value="RZS72630.1"/>
    <property type="molecule type" value="Genomic_DNA"/>
</dbReference>
<evidence type="ECO:0000313" key="1">
    <source>
        <dbReference type="EMBL" id="RZS72630.1"/>
    </source>
</evidence>
<sequence>MRMLSLILAGSLYFIAAKSQTNTAAWQADLRLLQQTIHRDYPFLFKNISAGAFDSAADKLYQAMPRMQEHECLAGLTRMVASIKYGHTALPWRDSKLKFHMTPINFYWFADGLYVEGATRENADLPGARILKVEGIPIATVLEAIKLLVPSENNQFFKARGLDYLGIPEALHAQGITQSLKNSINYTFEKNGKTFDKTIPAREAFQIPRFYGFTKPGKGWLTARDTSNTPSWLRHQDRIYYYEYFPDSKTVYVRHSQIQDEPGNPISVFYKELYGFIEKNDVERLVLDLRLNGGGNNYLNKPIITGLIETKKINKPGKFFVIIGRRTFSACQNLVNEFSNYTNAVFVGEPGSENINFYGDNNRITLPNTQTTVLLSFAWWQDKPQWENAPWLAPTIAADMSFSDYQRNNDPVLEACLAHNERNTITDPMEKLKRLFMTGKMNEVESEAKKMAQDPSFRYIDFEGNFIDAGRMFINRKQPEVAIRILEMNTRIFPASIRSWQGLAEAYLTAGEKDKALRAYQKIKELKTGN</sequence>
<dbReference type="SUPFAM" id="SSF48452">
    <property type="entry name" value="TPR-like"/>
    <property type="match status" value="1"/>
</dbReference>
<dbReference type="Proteomes" id="UP000293874">
    <property type="component" value="Unassembled WGS sequence"/>
</dbReference>
<dbReference type="OrthoDB" id="5480566at2"/>
<accession>A0A4Q7MZJ2</accession>
<dbReference type="Gene3D" id="1.25.40.10">
    <property type="entry name" value="Tetratricopeptide repeat domain"/>
    <property type="match status" value="1"/>
</dbReference>
<dbReference type="PROSITE" id="PS50293">
    <property type="entry name" value="TPR_REGION"/>
    <property type="match status" value="1"/>
</dbReference>